<keyword evidence="3" id="KW-1185">Reference proteome</keyword>
<dbReference type="PANTHER" id="PTHR39185:SF1">
    <property type="entry name" value="SWARMING MOTILITY PROTEIN SWRD"/>
    <property type="match status" value="1"/>
</dbReference>
<dbReference type="PANTHER" id="PTHR39185">
    <property type="entry name" value="SWARMING MOTILITY PROTEIN SWRD"/>
    <property type="match status" value="1"/>
</dbReference>
<sequence length="127" mass="13741">MISLTRLSGSVFALNADLIERIDSTPDTVITLVDGKKYVVAEPLRDVMSAILRHRAEVVALSSQIQVADLRLPRDPYDPRDPHATGPDQQALASLLDLHQPRPSLSVVDGEHPDVATATVSGEVSPR</sequence>
<name>A0A7Y9YCS7_9ACTN</name>
<reference evidence="2 3" key="1">
    <citation type="submission" date="2020-07" db="EMBL/GenBank/DDBJ databases">
        <title>Sequencing the genomes of 1000 actinobacteria strains.</title>
        <authorList>
            <person name="Klenk H.-P."/>
        </authorList>
    </citation>
    <scope>NUCLEOTIDE SEQUENCE [LARGE SCALE GENOMIC DNA]</scope>
    <source>
        <strain evidence="2 3">DSM 18248</strain>
    </source>
</reference>
<dbReference type="InterPro" id="IPR009384">
    <property type="entry name" value="SwrD-like"/>
</dbReference>
<evidence type="ECO:0000313" key="3">
    <source>
        <dbReference type="Proteomes" id="UP000537326"/>
    </source>
</evidence>
<dbReference type="Pfam" id="PF06289">
    <property type="entry name" value="FlbD"/>
    <property type="match status" value="1"/>
</dbReference>
<proteinExistence type="predicted"/>
<feature type="compositionally biased region" description="Polar residues" evidence="1">
    <location>
        <begin position="118"/>
        <end position="127"/>
    </location>
</feature>
<organism evidence="2 3">
    <name type="scientific">Nocardioides marinus</name>
    <dbReference type="NCBI Taxonomy" id="374514"/>
    <lineage>
        <taxon>Bacteria</taxon>
        <taxon>Bacillati</taxon>
        <taxon>Actinomycetota</taxon>
        <taxon>Actinomycetes</taxon>
        <taxon>Propionibacteriales</taxon>
        <taxon>Nocardioidaceae</taxon>
        <taxon>Nocardioides</taxon>
    </lineage>
</organism>
<dbReference type="AlphaFoldDB" id="A0A7Y9YCS7"/>
<evidence type="ECO:0000313" key="2">
    <source>
        <dbReference type="EMBL" id="NYI08847.1"/>
    </source>
</evidence>
<feature type="region of interest" description="Disordered" evidence="1">
    <location>
        <begin position="103"/>
        <end position="127"/>
    </location>
</feature>
<dbReference type="Proteomes" id="UP000537326">
    <property type="component" value="Unassembled WGS sequence"/>
</dbReference>
<comment type="caution">
    <text evidence="2">The sequence shown here is derived from an EMBL/GenBank/DDBJ whole genome shotgun (WGS) entry which is preliminary data.</text>
</comment>
<protein>
    <submittedName>
        <fullName evidence="2">Uncharacterized protein YlzI (FlbEa/FlbD family)</fullName>
    </submittedName>
</protein>
<evidence type="ECO:0000256" key="1">
    <source>
        <dbReference type="SAM" id="MobiDB-lite"/>
    </source>
</evidence>
<gene>
    <name evidence="2" type="ORF">BKA05_000362</name>
</gene>
<dbReference type="RefSeq" id="WP_179529906.1">
    <property type="nucleotide sequence ID" value="NZ_BAAAPP010000002.1"/>
</dbReference>
<accession>A0A7Y9YCS7</accession>
<dbReference type="EMBL" id="JACBZI010000001">
    <property type="protein sequence ID" value="NYI08847.1"/>
    <property type="molecule type" value="Genomic_DNA"/>
</dbReference>